<reference evidence="3" key="2">
    <citation type="submission" date="2025-09" db="UniProtKB">
        <authorList>
            <consortium name="Ensembl"/>
        </authorList>
    </citation>
    <scope>IDENTIFICATION</scope>
</reference>
<dbReference type="OrthoDB" id="9946040at2759"/>
<dbReference type="PANTHER" id="PTHR15305:SF0">
    <property type="entry name" value="MELANOMA ANTIGEN RECOGNIZED BY T-CELLS 1"/>
    <property type="match status" value="1"/>
</dbReference>
<keyword evidence="4" id="KW-1185">Reference proteome</keyword>
<dbReference type="Ensembl" id="ENSLLET00000002764.1">
    <property type="protein sequence ID" value="ENSLLEP00000002648.1"/>
    <property type="gene ID" value="ENSLLEG00000001734.1"/>
</dbReference>
<evidence type="ECO:0008006" key="5">
    <source>
        <dbReference type="Google" id="ProtNLM"/>
    </source>
</evidence>
<keyword evidence="2" id="KW-0812">Transmembrane</keyword>
<dbReference type="PANTHER" id="PTHR15305">
    <property type="entry name" value="MELANOMA ANTIGEN RECOGNIZED BY T-CELLS 1"/>
    <property type="match status" value="1"/>
</dbReference>
<evidence type="ECO:0000256" key="2">
    <source>
        <dbReference type="SAM" id="Phobius"/>
    </source>
</evidence>
<sequence length="82" mass="8993">MPRPDSFRVEGAYSSASRGRGPSGLSSEETAGIVILAIIAAVVLIVGCWYFKRRNGYKILKVITATYNTLEKICINRITLSQ</sequence>
<name>A0A8C5LPV5_9ANUR</name>
<dbReference type="Proteomes" id="UP000694569">
    <property type="component" value="Unplaced"/>
</dbReference>
<reference evidence="3" key="1">
    <citation type="submission" date="2025-08" db="UniProtKB">
        <authorList>
            <consortium name="Ensembl"/>
        </authorList>
    </citation>
    <scope>IDENTIFICATION</scope>
</reference>
<dbReference type="GO" id="GO:0042470">
    <property type="term" value="C:melanosome"/>
    <property type="evidence" value="ECO:0007669"/>
    <property type="project" value="InterPro"/>
</dbReference>
<feature type="region of interest" description="Disordered" evidence="1">
    <location>
        <begin position="1"/>
        <end position="26"/>
    </location>
</feature>
<accession>A0A8C5LPV5</accession>
<dbReference type="Pfam" id="PF14991">
    <property type="entry name" value="MLANA"/>
    <property type="match status" value="1"/>
</dbReference>
<protein>
    <recommendedName>
        <fullName evidence="5">Melanoma antigen recognized by T-cells 1</fullName>
    </recommendedName>
</protein>
<evidence type="ECO:0000256" key="1">
    <source>
        <dbReference type="SAM" id="MobiDB-lite"/>
    </source>
</evidence>
<proteinExistence type="predicted"/>
<evidence type="ECO:0000313" key="4">
    <source>
        <dbReference type="Proteomes" id="UP000694569"/>
    </source>
</evidence>
<dbReference type="InterPro" id="IPR029242">
    <property type="entry name" value="MLANA"/>
</dbReference>
<organism evidence="3 4">
    <name type="scientific">Leptobrachium leishanense</name>
    <name type="common">Leishan spiny toad</name>
    <dbReference type="NCBI Taxonomy" id="445787"/>
    <lineage>
        <taxon>Eukaryota</taxon>
        <taxon>Metazoa</taxon>
        <taxon>Chordata</taxon>
        <taxon>Craniata</taxon>
        <taxon>Vertebrata</taxon>
        <taxon>Euteleostomi</taxon>
        <taxon>Amphibia</taxon>
        <taxon>Batrachia</taxon>
        <taxon>Anura</taxon>
        <taxon>Pelobatoidea</taxon>
        <taxon>Megophryidae</taxon>
        <taxon>Leptobrachium</taxon>
    </lineage>
</organism>
<feature type="transmembrane region" description="Helical" evidence="2">
    <location>
        <begin position="31"/>
        <end position="51"/>
    </location>
</feature>
<evidence type="ECO:0000313" key="3">
    <source>
        <dbReference type="Ensembl" id="ENSLLEP00000002648.1"/>
    </source>
</evidence>
<keyword evidence="2" id="KW-1133">Transmembrane helix</keyword>
<keyword evidence="2" id="KW-0472">Membrane</keyword>
<dbReference type="AlphaFoldDB" id="A0A8C5LPV5"/>